<dbReference type="GO" id="GO:0005886">
    <property type="term" value="C:plasma membrane"/>
    <property type="evidence" value="ECO:0007669"/>
    <property type="project" value="UniProtKB-SubCell"/>
</dbReference>
<evidence type="ECO:0000256" key="9">
    <source>
        <dbReference type="ARBA" id="ARBA00022723"/>
    </source>
</evidence>
<keyword evidence="15" id="KW-1278">Translocase</keyword>
<dbReference type="InterPro" id="IPR044492">
    <property type="entry name" value="P_typ_ATPase_HD_dom"/>
</dbReference>
<comment type="similarity">
    <text evidence="2 27">Belongs to the cation transport ATPase (P-type) (TC 3.A.3) family. Type IB subfamily.</text>
</comment>
<dbReference type="NCBIfam" id="TIGR01494">
    <property type="entry name" value="ATPase_P-type"/>
    <property type="match status" value="1"/>
</dbReference>
<dbReference type="InterPro" id="IPR006121">
    <property type="entry name" value="HMA_dom"/>
</dbReference>
<evidence type="ECO:0000256" key="8">
    <source>
        <dbReference type="ARBA" id="ARBA00022692"/>
    </source>
</evidence>
<dbReference type="eggNOG" id="COG2217">
    <property type="taxonomic scope" value="Bacteria"/>
</dbReference>
<dbReference type="Pfam" id="PF00403">
    <property type="entry name" value="HMA"/>
    <property type="match status" value="2"/>
</dbReference>
<dbReference type="PROSITE" id="PS50846">
    <property type="entry name" value="HMA_2"/>
    <property type="match status" value="2"/>
</dbReference>
<dbReference type="FunFam" id="3.30.70.100:FF:000001">
    <property type="entry name" value="ATPase copper transporting beta"/>
    <property type="match status" value="1"/>
</dbReference>
<feature type="domain" description="HMA" evidence="29">
    <location>
        <begin position="2"/>
        <end position="68"/>
    </location>
</feature>
<dbReference type="InterPro" id="IPR023298">
    <property type="entry name" value="ATPase_P-typ_TM_dom_sf"/>
</dbReference>
<dbReference type="SFLD" id="SFLDG00002">
    <property type="entry name" value="C1.7:_P-type_atpase_like"/>
    <property type="match status" value="1"/>
</dbReference>
<name>A0A087ASK6_9BIFI</name>
<dbReference type="SUPFAM" id="SSF55008">
    <property type="entry name" value="HMA, heavy metal-associated domain"/>
    <property type="match status" value="2"/>
</dbReference>
<dbReference type="CDD" id="cd02094">
    <property type="entry name" value="P-type_ATPase_Cu-like"/>
    <property type="match status" value="1"/>
</dbReference>
<dbReference type="InterPro" id="IPR008250">
    <property type="entry name" value="ATPase_P-typ_transduc_dom_A_sf"/>
</dbReference>
<evidence type="ECO:0000256" key="2">
    <source>
        <dbReference type="ARBA" id="ARBA00006024"/>
    </source>
</evidence>
<dbReference type="GO" id="GO:0055070">
    <property type="term" value="P:copper ion homeostasis"/>
    <property type="evidence" value="ECO:0007669"/>
    <property type="project" value="TreeGrafter"/>
</dbReference>
<keyword evidence="19 27" id="KW-0472">Membrane</keyword>
<evidence type="ECO:0000256" key="5">
    <source>
        <dbReference type="ARBA" id="ARBA00022448"/>
    </source>
</evidence>
<feature type="transmembrane region" description="Helical" evidence="27">
    <location>
        <begin position="363"/>
        <end position="385"/>
    </location>
</feature>
<dbReference type="GO" id="GO:0140581">
    <property type="term" value="F:P-type monovalent copper transporter activity"/>
    <property type="evidence" value="ECO:0007669"/>
    <property type="project" value="UniProtKB-EC"/>
</dbReference>
<evidence type="ECO:0000256" key="19">
    <source>
        <dbReference type="ARBA" id="ARBA00023136"/>
    </source>
</evidence>
<keyword evidence="31" id="KW-1185">Reference proteome</keyword>
<keyword evidence="11 27" id="KW-0547">Nucleotide-binding</keyword>
<dbReference type="InterPro" id="IPR036163">
    <property type="entry name" value="HMA_dom_sf"/>
</dbReference>
<evidence type="ECO:0000256" key="12">
    <source>
        <dbReference type="ARBA" id="ARBA00022796"/>
    </source>
</evidence>
<keyword evidence="8 27" id="KW-0812">Transmembrane</keyword>
<comment type="catalytic activity">
    <reaction evidence="23">
        <text>Cu(+)(in) + ATP + H2O = Cu(+)(out) + ADP + phosphate + H(+)</text>
        <dbReference type="Rhea" id="RHEA:25792"/>
        <dbReference type="ChEBI" id="CHEBI:15377"/>
        <dbReference type="ChEBI" id="CHEBI:15378"/>
        <dbReference type="ChEBI" id="CHEBI:30616"/>
        <dbReference type="ChEBI" id="CHEBI:43474"/>
        <dbReference type="ChEBI" id="CHEBI:49552"/>
        <dbReference type="ChEBI" id="CHEBI:456216"/>
        <dbReference type="EC" id="7.2.2.8"/>
    </reaction>
</comment>
<evidence type="ECO:0000256" key="28">
    <source>
        <dbReference type="SAM" id="MobiDB-lite"/>
    </source>
</evidence>
<comment type="subcellular location">
    <subcellularLocation>
        <location evidence="1">Cell membrane</location>
        <topology evidence="1">Multi-pass membrane protein</topology>
    </subcellularLocation>
</comment>
<dbReference type="CDD" id="cd00371">
    <property type="entry name" value="HMA"/>
    <property type="match status" value="2"/>
</dbReference>
<evidence type="ECO:0000313" key="30">
    <source>
        <dbReference type="EMBL" id="KFI61756.1"/>
    </source>
</evidence>
<evidence type="ECO:0000256" key="18">
    <source>
        <dbReference type="ARBA" id="ARBA00023065"/>
    </source>
</evidence>
<evidence type="ECO:0000256" key="22">
    <source>
        <dbReference type="ARBA" id="ARBA00037427"/>
    </source>
</evidence>
<reference evidence="30 31" key="1">
    <citation type="submission" date="2014-03" db="EMBL/GenBank/DDBJ databases">
        <title>Genomics of Bifidobacteria.</title>
        <authorList>
            <person name="Ventura M."/>
            <person name="Milani C."/>
            <person name="Lugli G.A."/>
        </authorList>
    </citation>
    <scope>NUCLEOTIDE SEQUENCE [LARGE SCALE GENOMIC DNA]</scope>
    <source>
        <strain evidence="30 31">LMG 11586</strain>
    </source>
</reference>
<evidence type="ECO:0000256" key="10">
    <source>
        <dbReference type="ARBA" id="ARBA00022737"/>
    </source>
</evidence>
<dbReference type="FunFam" id="2.70.150.10:FF:000020">
    <property type="entry name" value="Copper-exporting P-type ATPase A"/>
    <property type="match status" value="1"/>
</dbReference>
<feature type="transmembrane region" description="Helical" evidence="27">
    <location>
        <begin position="134"/>
        <end position="151"/>
    </location>
</feature>
<sequence>MTQERYDVTGMTCAACQAHVQKAVNALPGVRQVSVNLLTNSMTVEYDESDLNSHQIVQAVEQAGYGAALRVQEATGKATSGQTETPADRARRQYRAMRRRVIWSFVFAVPLFYLAMGHMMGWPLPDIMLGDGNAMIYAFTQFLLLLPILAVNAQYFKGGFTSLWHRSPNMDALIALGAGASVVYGIYALYKIAFGLGHGDMATVSQFSHDLYFEGAGTILALITLGKFFEARAKGRTSDAINALLDLRPKRATILRDGVESEIPAEQVQAGDVLVVRTGESIPTDGVVLSGTASVDESALTGESVPVDKRVGDTVIGATTSRSGYITVRATKVGDETALAQIIRLVDEATSSKAPIAKLADKVAGVFVPIVIAIAVVAAAVWLAVGQTPEFALTIAVSVLVVSCPCALGLATPTAIMVGTGRGAANGILIKSAEALEIAHGVDTVVLDKTGTITRGEPRVTDVVHRADVAVDDLLRVAAALERPSEHPLAKAIVAEGERRGLTVPNADGFEQVPGQGVRGIVDGKECLGGNAAMMAASGIDMAPVEHVRDRLAGEGKTPLFFAADGRLLGVIAVADTVKPTSREAIAGMRAMGLDVVMLTGDNARTAEAIGRQVGVDRVVADVLPQDKEREVRRLQDEGRKVAMVGDGINDAPALVRADVGLAIGAGTDVAMESADIVLMRSDLNDVPAAIELSQATIRNIKQNLFWAFFYNIIGIPIAAGCWYAAFDLRMNPMIAALAMSFSSVFVVGNALRLRLFKPKHAARSETAGPDGAADRMTGTVAISTFETSVETSRDASRTAESSSPVRQNGVPSITNQQGGTTMKKTLGIEGMTCGNCVRHVTRALEGLPGASDVSVSLEGKSAQVTVPEDVTDEQITAAVADAGYEVVSIA</sequence>
<dbReference type="InterPro" id="IPR023214">
    <property type="entry name" value="HAD_sf"/>
</dbReference>
<evidence type="ECO:0000256" key="1">
    <source>
        <dbReference type="ARBA" id="ARBA00004651"/>
    </source>
</evidence>
<dbReference type="Gene3D" id="3.30.70.100">
    <property type="match status" value="2"/>
</dbReference>
<keyword evidence="5" id="KW-0813">Transport</keyword>
<organism evidence="30 31">
    <name type="scientific">Bifidobacterium pullorum subsp. gallinarum</name>
    <dbReference type="NCBI Taxonomy" id="78344"/>
    <lineage>
        <taxon>Bacteria</taxon>
        <taxon>Bacillati</taxon>
        <taxon>Actinomycetota</taxon>
        <taxon>Actinomycetes</taxon>
        <taxon>Bifidobacteriales</taxon>
        <taxon>Bifidobacteriaceae</taxon>
        <taxon>Bifidobacterium</taxon>
    </lineage>
</organism>
<dbReference type="NCBIfam" id="TIGR00003">
    <property type="entry name" value="copper ion binding protein"/>
    <property type="match status" value="2"/>
</dbReference>
<evidence type="ECO:0000256" key="27">
    <source>
        <dbReference type="RuleBase" id="RU362081"/>
    </source>
</evidence>
<feature type="transmembrane region" description="Helical" evidence="27">
    <location>
        <begin position="705"/>
        <end position="727"/>
    </location>
</feature>
<dbReference type="Pfam" id="PF00702">
    <property type="entry name" value="Hydrolase"/>
    <property type="match status" value="1"/>
</dbReference>
<comment type="function">
    <text evidence="22">Involved in copper transport.</text>
</comment>
<feature type="region of interest" description="Disordered" evidence="28">
    <location>
        <begin position="787"/>
        <end position="823"/>
    </location>
</feature>
<dbReference type="InterPro" id="IPR006122">
    <property type="entry name" value="HMA_Cu_ion-bd"/>
</dbReference>
<evidence type="ECO:0000256" key="3">
    <source>
        <dbReference type="ARBA" id="ARBA00012517"/>
    </source>
</evidence>
<evidence type="ECO:0000259" key="29">
    <source>
        <dbReference type="PROSITE" id="PS50846"/>
    </source>
</evidence>
<dbReference type="InterPro" id="IPR001757">
    <property type="entry name" value="P_typ_ATPase"/>
</dbReference>
<feature type="transmembrane region" description="Helical" evidence="27">
    <location>
        <begin position="733"/>
        <end position="752"/>
    </location>
</feature>
<evidence type="ECO:0000256" key="13">
    <source>
        <dbReference type="ARBA" id="ARBA00022840"/>
    </source>
</evidence>
<evidence type="ECO:0000256" key="26">
    <source>
        <dbReference type="ARBA" id="ARBA00069640"/>
    </source>
</evidence>
<feature type="compositionally biased region" description="Polar residues" evidence="28">
    <location>
        <begin position="799"/>
        <end position="823"/>
    </location>
</feature>
<evidence type="ECO:0000256" key="17">
    <source>
        <dbReference type="ARBA" id="ARBA00023008"/>
    </source>
</evidence>
<evidence type="ECO:0000256" key="15">
    <source>
        <dbReference type="ARBA" id="ARBA00022967"/>
    </source>
</evidence>
<dbReference type="GO" id="GO:0016887">
    <property type="term" value="F:ATP hydrolysis activity"/>
    <property type="evidence" value="ECO:0007669"/>
    <property type="project" value="InterPro"/>
</dbReference>
<dbReference type="EMBL" id="JGYX01000001">
    <property type="protein sequence ID" value="KFI61756.1"/>
    <property type="molecule type" value="Genomic_DNA"/>
</dbReference>
<dbReference type="AlphaFoldDB" id="A0A087ASK6"/>
<evidence type="ECO:0000256" key="20">
    <source>
        <dbReference type="ARBA" id="ARBA00029719"/>
    </source>
</evidence>
<dbReference type="GO" id="GO:0043682">
    <property type="term" value="F:P-type divalent copper transporter activity"/>
    <property type="evidence" value="ECO:0007669"/>
    <property type="project" value="TreeGrafter"/>
</dbReference>
<keyword evidence="6 27" id="KW-1003">Cell membrane</keyword>
<dbReference type="InterPro" id="IPR017969">
    <property type="entry name" value="Heavy-metal-associated_CS"/>
</dbReference>
<evidence type="ECO:0000256" key="14">
    <source>
        <dbReference type="ARBA" id="ARBA00022842"/>
    </source>
</evidence>
<feature type="transmembrane region" description="Helical" evidence="27">
    <location>
        <begin position="210"/>
        <end position="229"/>
    </location>
</feature>
<dbReference type="InterPro" id="IPR059000">
    <property type="entry name" value="ATPase_P-type_domA"/>
</dbReference>
<dbReference type="GO" id="GO:0005507">
    <property type="term" value="F:copper ion binding"/>
    <property type="evidence" value="ECO:0007669"/>
    <property type="project" value="InterPro"/>
</dbReference>
<keyword evidence="16 27" id="KW-1133">Transmembrane helix</keyword>
<protein>
    <recommendedName>
        <fullName evidence="4">Copper-exporting P-type ATPase</fullName>
        <ecNumber evidence="3">7.2.2.8</ecNumber>
    </recommendedName>
    <alternativeName>
        <fullName evidence="20">Copper-exporting P-type ATPase A</fullName>
    </alternativeName>
    <alternativeName>
        <fullName evidence="21">Cu(+)-exporting ATPase</fullName>
    </alternativeName>
    <alternativeName>
        <fullName evidence="25">Probable copper-exporting P-type ATPase V</fullName>
    </alternativeName>
    <alternativeName>
        <fullName evidence="26">Probable copper-transporting ATPase SynA</fullName>
    </alternativeName>
</protein>
<evidence type="ECO:0000256" key="21">
    <source>
        <dbReference type="ARBA" id="ARBA00033239"/>
    </source>
</evidence>
<dbReference type="PRINTS" id="PR00119">
    <property type="entry name" value="CATATPASE"/>
</dbReference>
<keyword evidence="17" id="KW-0186">Copper</keyword>
<dbReference type="EC" id="7.2.2.8" evidence="3"/>
<keyword evidence="12" id="KW-0187">Copper transport</keyword>
<dbReference type="OrthoDB" id="7059309at2"/>
<keyword evidence="14" id="KW-0460">Magnesium</keyword>
<dbReference type="PROSITE" id="PS01047">
    <property type="entry name" value="HMA_1"/>
    <property type="match status" value="2"/>
</dbReference>
<dbReference type="Proteomes" id="UP000029046">
    <property type="component" value="Unassembled WGS sequence"/>
</dbReference>
<keyword evidence="7" id="KW-0597">Phosphoprotein</keyword>
<dbReference type="Gene3D" id="3.40.50.1000">
    <property type="entry name" value="HAD superfamily/HAD-like"/>
    <property type="match status" value="1"/>
</dbReference>
<dbReference type="InterPro" id="IPR027256">
    <property type="entry name" value="P-typ_ATPase_IB"/>
</dbReference>
<evidence type="ECO:0000313" key="31">
    <source>
        <dbReference type="Proteomes" id="UP000029046"/>
    </source>
</evidence>
<dbReference type="Pfam" id="PF00122">
    <property type="entry name" value="E1-E2_ATPase"/>
    <property type="match status" value="1"/>
</dbReference>
<comment type="function">
    <text evidence="24">Necessary for copper homeostasis and likely functions as a copper exporter. Also required for full virulence.</text>
</comment>
<dbReference type="NCBIfam" id="TIGR01511">
    <property type="entry name" value="ATPase-IB1_Cu"/>
    <property type="match status" value="1"/>
</dbReference>
<feature type="domain" description="HMA" evidence="29">
    <location>
        <begin position="823"/>
        <end position="888"/>
    </location>
</feature>
<dbReference type="PANTHER" id="PTHR43520:SF8">
    <property type="entry name" value="P-TYPE CU(+) TRANSPORTER"/>
    <property type="match status" value="1"/>
</dbReference>
<comment type="caution">
    <text evidence="30">The sequence shown here is derived from an EMBL/GenBank/DDBJ whole genome shotgun (WGS) entry which is preliminary data.</text>
</comment>
<evidence type="ECO:0000256" key="16">
    <source>
        <dbReference type="ARBA" id="ARBA00022989"/>
    </source>
</evidence>
<accession>A0A087ASK6</accession>
<evidence type="ECO:0000256" key="24">
    <source>
        <dbReference type="ARBA" id="ARBA00057500"/>
    </source>
</evidence>
<proteinExistence type="inferred from homology"/>
<dbReference type="SFLD" id="SFLDS00003">
    <property type="entry name" value="Haloacid_Dehalogenase"/>
    <property type="match status" value="1"/>
</dbReference>
<dbReference type="SUPFAM" id="SSF81653">
    <property type="entry name" value="Calcium ATPase, transduction domain A"/>
    <property type="match status" value="1"/>
</dbReference>
<dbReference type="InterPro" id="IPR023299">
    <property type="entry name" value="ATPase_P-typ_cyto_dom_N"/>
</dbReference>
<evidence type="ECO:0000256" key="23">
    <source>
        <dbReference type="ARBA" id="ARBA00049289"/>
    </source>
</evidence>
<keyword evidence="10" id="KW-0677">Repeat</keyword>
<dbReference type="PRINTS" id="PR00943">
    <property type="entry name" value="CUATPASE"/>
</dbReference>
<dbReference type="Gene3D" id="2.70.150.10">
    <property type="entry name" value="Calcium-transporting ATPase, cytoplasmic transduction domain A"/>
    <property type="match status" value="1"/>
</dbReference>
<dbReference type="RefSeq" id="WP_033505865.1">
    <property type="nucleotide sequence ID" value="NZ_JGYX01000001.1"/>
</dbReference>
<dbReference type="SUPFAM" id="SSF56784">
    <property type="entry name" value="HAD-like"/>
    <property type="match status" value="1"/>
</dbReference>
<keyword evidence="9 27" id="KW-0479">Metal-binding</keyword>
<dbReference type="GO" id="GO:0005524">
    <property type="term" value="F:ATP binding"/>
    <property type="evidence" value="ECO:0007669"/>
    <property type="project" value="UniProtKB-UniRule"/>
</dbReference>
<evidence type="ECO:0000256" key="11">
    <source>
        <dbReference type="ARBA" id="ARBA00022741"/>
    </source>
</evidence>
<evidence type="ECO:0000256" key="6">
    <source>
        <dbReference type="ARBA" id="ARBA00022475"/>
    </source>
</evidence>
<feature type="transmembrane region" description="Helical" evidence="27">
    <location>
        <begin position="391"/>
        <end position="412"/>
    </location>
</feature>
<dbReference type="Gene3D" id="3.40.1110.10">
    <property type="entry name" value="Calcium-transporting ATPase, cytoplasmic domain N"/>
    <property type="match status" value="1"/>
</dbReference>
<dbReference type="SUPFAM" id="SSF81665">
    <property type="entry name" value="Calcium ATPase, transmembrane domain M"/>
    <property type="match status" value="1"/>
</dbReference>
<dbReference type="InterPro" id="IPR036412">
    <property type="entry name" value="HAD-like_sf"/>
</dbReference>
<keyword evidence="13 27" id="KW-0067">ATP-binding</keyword>
<dbReference type="NCBIfam" id="TIGR01525">
    <property type="entry name" value="ATPase-IB_hvy"/>
    <property type="match status" value="1"/>
</dbReference>
<dbReference type="PROSITE" id="PS00154">
    <property type="entry name" value="ATPASE_E1_E2"/>
    <property type="match status" value="1"/>
</dbReference>
<dbReference type="FunFam" id="3.30.70.100:FF:000005">
    <property type="entry name" value="Copper-exporting P-type ATPase A"/>
    <property type="match status" value="1"/>
</dbReference>
<evidence type="ECO:0000256" key="25">
    <source>
        <dbReference type="ARBA" id="ARBA00068364"/>
    </source>
</evidence>
<dbReference type="InterPro" id="IPR018303">
    <property type="entry name" value="ATPase_P-typ_P_site"/>
</dbReference>
<dbReference type="FunFam" id="3.40.50.1000:FF:000144">
    <property type="entry name" value="copper-transporting ATPase 1 isoform X2"/>
    <property type="match status" value="1"/>
</dbReference>
<evidence type="ECO:0000256" key="4">
    <source>
        <dbReference type="ARBA" id="ARBA00015102"/>
    </source>
</evidence>
<keyword evidence="18" id="KW-0406">Ion transport</keyword>
<keyword evidence="30" id="KW-0378">Hydrolase</keyword>
<evidence type="ECO:0000256" key="7">
    <source>
        <dbReference type="ARBA" id="ARBA00022553"/>
    </source>
</evidence>
<dbReference type="PANTHER" id="PTHR43520">
    <property type="entry name" value="ATP7, ISOFORM B"/>
    <property type="match status" value="1"/>
</dbReference>
<gene>
    <name evidence="30" type="ORF">BIGA_0279</name>
</gene>
<dbReference type="SFLD" id="SFLDF00027">
    <property type="entry name" value="p-type_atpase"/>
    <property type="match status" value="1"/>
</dbReference>
<feature type="transmembrane region" description="Helical" evidence="27">
    <location>
        <begin position="172"/>
        <end position="190"/>
    </location>
</feature>
<feature type="transmembrane region" description="Helical" evidence="27">
    <location>
        <begin position="101"/>
        <end position="122"/>
    </location>
</feature>